<reference evidence="17 18" key="1">
    <citation type="journal article" date="2019" name="Commun. Biol.">
        <title>The bagworm genome reveals a unique fibroin gene that provides high tensile strength.</title>
        <authorList>
            <person name="Kono N."/>
            <person name="Nakamura H."/>
            <person name="Ohtoshi R."/>
            <person name="Tomita M."/>
            <person name="Numata K."/>
            <person name="Arakawa K."/>
        </authorList>
    </citation>
    <scope>NUCLEOTIDE SEQUENCE [LARGE SCALE GENOMIC DNA]</scope>
</reference>
<dbReference type="SUPFAM" id="SSF48264">
    <property type="entry name" value="Cytochrome P450"/>
    <property type="match status" value="1"/>
</dbReference>
<evidence type="ECO:0000256" key="13">
    <source>
        <dbReference type="ARBA" id="ARBA00023136"/>
    </source>
</evidence>
<dbReference type="GO" id="GO:0005506">
    <property type="term" value="F:iron ion binding"/>
    <property type="evidence" value="ECO:0007669"/>
    <property type="project" value="InterPro"/>
</dbReference>
<dbReference type="FunFam" id="1.10.630.10:FF:000182">
    <property type="entry name" value="Cytochrome P450 3A4"/>
    <property type="match status" value="1"/>
</dbReference>
<dbReference type="Pfam" id="PF00067">
    <property type="entry name" value="p450"/>
    <property type="match status" value="1"/>
</dbReference>
<keyword evidence="10 16" id="KW-0560">Oxidoreductase</keyword>
<gene>
    <name evidence="17" type="primary">CYP9E2</name>
    <name evidence="17" type="ORF">EVAR_99120_1</name>
</gene>
<dbReference type="STRING" id="151549.A0A4C1YM95"/>
<dbReference type="InterPro" id="IPR001128">
    <property type="entry name" value="Cyt_P450"/>
</dbReference>
<comment type="subcellular location">
    <subcellularLocation>
        <location evidence="3">Endoplasmic reticulum membrane</location>
        <topology evidence="3">Peripheral membrane protein</topology>
    </subcellularLocation>
    <subcellularLocation>
        <location evidence="2">Microsome membrane</location>
        <topology evidence="2">Peripheral membrane protein</topology>
    </subcellularLocation>
</comment>
<dbReference type="GO" id="GO:0005789">
    <property type="term" value="C:endoplasmic reticulum membrane"/>
    <property type="evidence" value="ECO:0007669"/>
    <property type="project" value="UniProtKB-SubCell"/>
</dbReference>
<evidence type="ECO:0000256" key="1">
    <source>
        <dbReference type="ARBA" id="ARBA00001971"/>
    </source>
</evidence>
<dbReference type="PROSITE" id="PS00086">
    <property type="entry name" value="CYTOCHROME_P450"/>
    <property type="match status" value="1"/>
</dbReference>
<dbReference type="InterPro" id="IPR050476">
    <property type="entry name" value="Insect_CytP450_Detox"/>
</dbReference>
<dbReference type="Gene3D" id="1.10.630.10">
    <property type="entry name" value="Cytochrome P450"/>
    <property type="match status" value="1"/>
</dbReference>
<evidence type="ECO:0000256" key="5">
    <source>
        <dbReference type="ARBA" id="ARBA00012109"/>
    </source>
</evidence>
<comment type="similarity">
    <text evidence="4 16">Belongs to the cytochrome P450 family.</text>
</comment>
<dbReference type="PANTHER" id="PTHR24292:SF54">
    <property type="entry name" value="CYP9F3-RELATED"/>
    <property type="match status" value="1"/>
</dbReference>
<dbReference type="AlphaFoldDB" id="A0A4C1YM95"/>
<evidence type="ECO:0000256" key="12">
    <source>
        <dbReference type="ARBA" id="ARBA00023033"/>
    </source>
</evidence>
<evidence type="ECO:0000256" key="9">
    <source>
        <dbReference type="ARBA" id="ARBA00022848"/>
    </source>
</evidence>
<evidence type="ECO:0000256" key="3">
    <source>
        <dbReference type="ARBA" id="ARBA00004406"/>
    </source>
</evidence>
<dbReference type="InterPro" id="IPR036396">
    <property type="entry name" value="Cyt_P450_sf"/>
</dbReference>
<proteinExistence type="inferred from homology"/>
<evidence type="ECO:0000256" key="8">
    <source>
        <dbReference type="ARBA" id="ARBA00022824"/>
    </source>
</evidence>
<evidence type="ECO:0000256" key="7">
    <source>
        <dbReference type="ARBA" id="ARBA00022723"/>
    </source>
</evidence>
<keyword evidence="12 16" id="KW-0503">Monooxygenase</keyword>
<comment type="caution">
    <text evidence="17">The sequence shown here is derived from an EMBL/GenBank/DDBJ whole genome shotgun (WGS) entry which is preliminary data.</text>
</comment>
<evidence type="ECO:0000313" key="18">
    <source>
        <dbReference type="Proteomes" id="UP000299102"/>
    </source>
</evidence>
<name>A0A4C1YM95_EUMVA</name>
<keyword evidence="6 15" id="KW-0349">Heme</keyword>
<evidence type="ECO:0000256" key="10">
    <source>
        <dbReference type="ARBA" id="ARBA00023002"/>
    </source>
</evidence>
<dbReference type="OrthoDB" id="2789670at2759"/>
<dbReference type="InterPro" id="IPR017972">
    <property type="entry name" value="Cyt_P450_CS"/>
</dbReference>
<evidence type="ECO:0000256" key="15">
    <source>
        <dbReference type="PIRSR" id="PIRSR602401-1"/>
    </source>
</evidence>
<sequence length="463" mass="53006">MSAVILVRDPEIIKSITVKDFDHFTDHREYFSEDVDPLYGGSLLMMTGEKWRRMRAALSPAFTGSRVRKMVPFIDAISTNIVGYLHKQIKTEDNISDEIDVEDLMTRYSNDVIASTAFGLEVNSLVDKSNEFYVTGQKLSSFTFWDYVNMMIVSYFPNVAKDSTFVIASTLKTELKQNDNAGFATAEECELKTDENSKEWSLDELAAQAFIFFSAGFDSTATVLIMTVHELALNEIIQNKLYEEVKAISDRNESLTYDIVPQLQYLDMVISETLRKWSPSLVMDRVCVKPYELPPPRPGAEPYRVEIGETVYNPINCIHMDEKYFSNPYLYDPERFSEGNKKNIQPFTFMPFGVGPRNCFASRFALMELKVLLYHLVLNFEILKCNKTGDPIRLKGGDMNIRAVGGTWIKIRRRNIDISVLKSELRLETRSKPRVGSERLESGLKMNQDIEVKSDMRSEAIEK</sequence>
<keyword evidence="13" id="KW-0472">Membrane</keyword>
<keyword evidence="11 15" id="KW-0408">Iron</keyword>
<dbReference type="PANTHER" id="PTHR24292">
    <property type="entry name" value="CYTOCHROME P450"/>
    <property type="match status" value="1"/>
</dbReference>
<protein>
    <recommendedName>
        <fullName evidence="5">unspecific monooxygenase</fullName>
        <ecNumber evidence="5">1.14.14.1</ecNumber>
    </recommendedName>
</protein>
<dbReference type="EC" id="1.14.14.1" evidence="5"/>
<evidence type="ECO:0000256" key="2">
    <source>
        <dbReference type="ARBA" id="ARBA00004174"/>
    </source>
</evidence>
<accession>A0A4C1YM95</accession>
<dbReference type="InterPro" id="IPR002401">
    <property type="entry name" value="Cyt_P450_E_grp-I"/>
</dbReference>
<keyword evidence="18" id="KW-1185">Reference proteome</keyword>
<dbReference type="EMBL" id="BGZK01001335">
    <property type="protein sequence ID" value="GBP77551.1"/>
    <property type="molecule type" value="Genomic_DNA"/>
</dbReference>
<dbReference type="PRINTS" id="PR00463">
    <property type="entry name" value="EP450I"/>
</dbReference>
<evidence type="ECO:0000256" key="11">
    <source>
        <dbReference type="ARBA" id="ARBA00023004"/>
    </source>
</evidence>
<evidence type="ECO:0000256" key="16">
    <source>
        <dbReference type="RuleBase" id="RU000461"/>
    </source>
</evidence>
<evidence type="ECO:0000256" key="6">
    <source>
        <dbReference type="ARBA" id="ARBA00022617"/>
    </source>
</evidence>
<keyword evidence="7 15" id="KW-0479">Metal-binding</keyword>
<evidence type="ECO:0000256" key="4">
    <source>
        <dbReference type="ARBA" id="ARBA00010617"/>
    </source>
</evidence>
<feature type="binding site" description="axial binding residue" evidence="15">
    <location>
        <position position="359"/>
    </location>
    <ligand>
        <name>heme</name>
        <dbReference type="ChEBI" id="CHEBI:30413"/>
    </ligand>
    <ligandPart>
        <name>Fe</name>
        <dbReference type="ChEBI" id="CHEBI:18248"/>
    </ligandPart>
</feature>
<comment type="catalytic activity">
    <reaction evidence="14">
        <text>an organic molecule + reduced [NADPH--hemoprotein reductase] + O2 = an alcohol + oxidized [NADPH--hemoprotein reductase] + H2O + H(+)</text>
        <dbReference type="Rhea" id="RHEA:17149"/>
        <dbReference type="Rhea" id="RHEA-COMP:11964"/>
        <dbReference type="Rhea" id="RHEA-COMP:11965"/>
        <dbReference type="ChEBI" id="CHEBI:15377"/>
        <dbReference type="ChEBI" id="CHEBI:15378"/>
        <dbReference type="ChEBI" id="CHEBI:15379"/>
        <dbReference type="ChEBI" id="CHEBI:30879"/>
        <dbReference type="ChEBI" id="CHEBI:57618"/>
        <dbReference type="ChEBI" id="CHEBI:58210"/>
        <dbReference type="ChEBI" id="CHEBI:142491"/>
        <dbReference type="EC" id="1.14.14.1"/>
    </reaction>
</comment>
<keyword evidence="8" id="KW-0256">Endoplasmic reticulum</keyword>
<dbReference type="CDD" id="cd11056">
    <property type="entry name" value="CYP6-like"/>
    <property type="match status" value="1"/>
</dbReference>
<keyword evidence="9" id="KW-0492">Microsome</keyword>
<organism evidence="17 18">
    <name type="scientific">Eumeta variegata</name>
    <name type="common">Bagworm moth</name>
    <name type="synonym">Eumeta japonica</name>
    <dbReference type="NCBI Taxonomy" id="151549"/>
    <lineage>
        <taxon>Eukaryota</taxon>
        <taxon>Metazoa</taxon>
        <taxon>Ecdysozoa</taxon>
        <taxon>Arthropoda</taxon>
        <taxon>Hexapoda</taxon>
        <taxon>Insecta</taxon>
        <taxon>Pterygota</taxon>
        <taxon>Neoptera</taxon>
        <taxon>Endopterygota</taxon>
        <taxon>Lepidoptera</taxon>
        <taxon>Glossata</taxon>
        <taxon>Ditrysia</taxon>
        <taxon>Tineoidea</taxon>
        <taxon>Psychidae</taxon>
        <taxon>Oiketicinae</taxon>
        <taxon>Eumeta</taxon>
    </lineage>
</organism>
<dbReference type="PRINTS" id="PR00385">
    <property type="entry name" value="P450"/>
</dbReference>
<dbReference type="GO" id="GO:0020037">
    <property type="term" value="F:heme binding"/>
    <property type="evidence" value="ECO:0007669"/>
    <property type="project" value="InterPro"/>
</dbReference>
<evidence type="ECO:0000256" key="14">
    <source>
        <dbReference type="ARBA" id="ARBA00047827"/>
    </source>
</evidence>
<dbReference type="GO" id="GO:0016712">
    <property type="term" value="F:oxidoreductase activity, acting on paired donors, with incorporation or reduction of molecular oxygen, reduced flavin or flavoprotein as one donor, and incorporation of one atom of oxygen"/>
    <property type="evidence" value="ECO:0007669"/>
    <property type="project" value="UniProtKB-EC"/>
</dbReference>
<comment type="cofactor">
    <cofactor evidence="1 15">
        <name>heme</name>
        <dbReference type="ChEBI" id="CHEBI:30413"/>
    </cofactor>
</comment>
<dbReference type="Proteomes" id="UP000299102">
    <property type="component" value="Unassembled WGS sequence"/>
</dbReference>
<evidence type="ECO:0000313" key="17">
    <source>
        <dbReference type="EMBL" id="GBP77551.1"/>
    </source>
</evidence>